<dbReference type="AlphaFoldDB" id="A0A9W8MRA6"/>
<evidence type="ECO:0000256" key="1">
    <source>
        <dbReference type="SAM" id="MobiDB-lite"/>
    </source>
</evidence>
<feature type="compositionally biased region" description="Low complexity" evidence="1">
    <location>
        <begin position="35"/>
        <end position="48"/>
    </location>
</feature>
<keyword evidence="3" id="KW-1185">Reference proteome</keyword>
<name>A0A9W8MRA6_9AGAR</name>
<feature type="region of interest" description="Disordered" evidence="1">
    <location>
        <begin position="1"/>
        <end position="91"/>
    </location>
</feature>
<proteinExistence type="predicted"/>
<dbReference type="OrthoDB" id="3268823at2759"/>
<dbReference type="EMBL" id="JANKHO010002500">
    <property type="protein sequence ID" value="KAJ3491888.1"/>
    <property type="molecule type" value="Genomic_DNA"/>
</dbReference>
<feature type="compositionally biased region" description="Polar residues" evidence="1">
    <location>
        <begin position="1"/>
        <end position="34"/>
    </location>
</feature>
<protein>
    <submittedName>
        <fullName evidence="2">Uncharacterized protein</fullName>
    </submittedName>
</protein>
<evidence type="ECO:0000313" key="2">
    <source>
        <dbReference type="EMBL" id="KAJ3491888.1"/>
    </source>
</evidence>
<evidence type="ECO:0000313" key="3">
    <source>
        <dbReference type="Proteomes" id="UP001148786"/>
    </source>
</evidence>
<sequence length="145" mass="14974">MSSTNDTSNPSLSPPSSDEPASQWARSTLSALEPTSTDTTTQPATVSSKSYPYSTEKIASGVQAPLTESPGSQVPGAFPGAQAETKGVEEDGQTVKRAMMDALETAKGYAYNAGGAAKDYAQSAGQAVGQYVSPSVAAYWRNLSK</sequence>
<reference evidence="2" key="1">
    <citation type="submission" date="2022-07" db="EMBL/GenBank/DDBJ databases">
        <title>Genome Sequence of Agrocybe chaxingu.</title>
        <authorList>
            <person name="Buettner E."/>
        </authorList>
    </citation>
    <scope>NUCLEOTIDE SEQUENCE</scope>
    <source>
        <strain evidence="2">MP-N11</strain>
    </source>
</reference>
<gene>
    <name evidence="2" type="ORF">NLJ89_g11291</name>
</gene>
<dbReference type="Proteomes" id="UP001148786">
    <property type="component" value="Unassembled WGS sequence"/>
</dbReference>
<accession>A0A9W8MRA6</accession>
<comment type="caution">
    <text evidence="2">The sequence shown here is derived from an EMBL/GenBank/DDBJ whole genome shotgun (WGS) entry which is preliminary data.</text>
</comment>
<organism evidence="2 3">
    <name type="scientific">Agrocybe chaxingu</name>
    <dbReference type="NCBI Taxonomy" id="84603"/>
    <lineage>
        <taxon>Eukaryota</taxon>
        <taxon>Fungi</taxon>
        <taxon>Dikarya</taxon>
        <taxon>Basidiomycota</taxon>
        <taxon>Agaricomycotina</taxon>
        <taxon>Agaricomycetes</taxon>
        <taxon>Agaricomycetidae</taxon>
        <taxon>Agaricales</taxon>
        <taxon>Agaricineae</taxon>
        <taxon>Strophariaceae</taxon>
        <taxon>Agrocybe</taxon>
    </lineage>
</organism>